<feature type="domain" description="F-box" evidence="3">
    <location>
        <begin position="34"/>
        <end position="80"/>
    </location>
</feature>
<name>A0AAD9NJR7_RIDPI</name>
<proteinExistence type="predicted"/>
<dbReference type="SUPFAM" id="SSF50978">
    <property type="entry name" value="WD40 repeat-like"/>
    <property type="match status" value="1"/>
</dbReference>
<dbReference type="EMBL" id="JAODUO010001128">
    <property type="protein sequence ID" value="KAK2170861.1"/>
    <property type="molecule type" value="Genomic_DNA"/>
</dbReference>
<protein>
    <recommendedName>
        <fullName evidence="3">F-box domain-containing protein</fullName>
    </recommendedName>
</protein>
<dbReference type="PROSITE" id="PS50082">
    <property type="entry name" value="WD_REPEATS_2"/>
    <property type="match status" value="1"/>
</dbReference>
<gene>
    <name evidence="4" type="ORF">NP493_1127g00026</name>
</gene>
<dbReference type="InterPro" id="IPR036047">
    <property type="entry name" value="F-box-like_dom_sf"/>
</dbReference>
<dbReference type="FunFam" id="2.130.10.10:FF:002194">
    <property type="entry name" value="Uncharacterized protein"/>
    <property type="match status" value="1"/>
</dbReference>
<dbReference type="InterPro" id="IPR001680">
    <property type="entry name" value="WD40_rpt"/>
</dbReference>
<feature type="repeat" description="WD" evidence="1">
    <location>
        <begin position="212"/>
        <end position="252"/>
    </location>
</feature>
<dbReference type="InterPro" id="IPR052301">
    <property type="entry name" value="SCF_F-box/WD-repeat"/>
</dbReference>
<dbReference type="GO" id="GO:0019005">
    <property type="term" value="C:SCF ubiquitin ligase complex"/>
    <property type="evidence" value="ECO:0007669"/>
    <property type="project" value="TreeGrafter"/>
</dbReference>
<organism evidence="4 5">
    <name type="scientific">Ridgeia piscesae</name>
    <name type="common">Tubeworm</name>
    <dbReference type="NCBI Taxonomy" id="27915"/>
    <lineage>
        <taxon>Eukaryota</taxon>
        <taxon>Metazoa</taxon>
        <taxon>Spiralia</taxon>
        <taxon>Lophotrochozoa</taxon>
        <taxon>Annelida</taxon>
        <taxon>Polychaeta</taxon>
        <taxon>Sedentaria</taxon>
        <taxon>Canalipalpata</taxon>
        <taxon>Sabellida</taxon>
        <taxon>Siboglinidae</taxon>
        <taxon>Ridgeia</taxon>
    </lineage>
</organism>
<evidence type="ECO:0000259" key="3">
    <source>
        <dbReference type="PROSITE" id="PS50181"/>
    </source>
</evidence>
<dbReference type="GO" id="GO:0031146">
    <property type="term" value="P:SCF-dependent proteasomal ubiquitin-dependent protein catabolic process"/>
    <property type="evidence" value="ECO:0007669"/>
    <property type="project" value="TreeGrafter"/>
</dbReference>
<accession>A0AAD9NJR7</accession>
<evidence type="ECO:0000313" key="5">
    <source>
        <dbReference type="Proteomes" id="UP001209878"/>
    </source>
</evidence>
<dbReference type="Pfam" id="PF00400">
    <property type="entry name" value="WD40"/>
    <property type="match status" value="4"/>
</dbReference>
<dbReference type="InterPro" id="IPR001810">
    <property type="entry name" value="F-box_dom"/>
</dbReference>
<feature type="compositionally biased region" description="Basic residues" evidence="2">
    <location>
        <begin position="13"/>
        <end position="27"/>
    </location>
</feature>
<keyword evidence="5" id="KW-1185">Reference proteome</keyword>
<reference evidence="4" key="1">
    <citation type="journal article" date="2023" name="Mol. Biol. Evol.">
        <title>Third-Generation Sequencing Reveals the Adaptive Role of the Epigenome in Three Deep-Sea Polychaetes.</title>
        <authorList>
            <person name="Perez M."/>
            <person name="Aroh O."/>
            <person name="Sun Y."/>
            <person name="Lan Y."/>
            <person name="Juniper S.K."/>
            <person name="Young C.R."/>
            <person name="Angers B."/>
            <person name="Qian P.Y."/>
        </authorList>
    </citation>
    <scope>NUCLEOTIDE SEQUENCE</scope>
    <source>
        <strain evidence="4">R07B-5</strain>
    </source>
</reference>
<dbReference type="PANTHER" id="PTHR14381:SF1">
    <property type="entry name" value="F-BOX_WD REPEAT-CONTAINING PROTEIN 4"/>
    <property type="match status" value="1"/>
</dbReference>
<evidence type="ECO:0000256" key="2">
    <source>
        <dbReference type="SAM" id="MobiDB-lite"/>
    </source>
</evidence>
<dbReference type="Proteomes" id="UP001209878">
    <property type="component" value="Unassembled WGS sequence"/>
</dbReference>
<feature type="compositionally biased region" description="Basic and acidic residues" evidence="2">
    <location>
        <begin position="1"/>
        <end position="12"/>
    </location>
</feature>
<dbReference type="AlphaFoldDB" id="A0AAD9NJR7"/>
<feature type="region of interest" description="Disordered" evidence="2">
    <location>
        <begin position="1"/>
        <end position="27"/>
    </location>
</feature>
<dbReference type="SUPFAM" id="SSF81383">
    <property type="entry name" value="F-box domain"/>
    <property type="match status" value="1"/>
</dbReference>
<comment type="caution">
    <text evidence="4">The sequence shown here is derived from an EMBL/GenBank/DDBJ whole genome shotgun (WGS) entry which is preliminary data.</text>
</comment>
<dbReference type="SMART" id="SM00320">
    <property type="entry name" value="WD40"/>
    <property type="match status" value="5"/>
</dbReference>
<dbReference type="Pfam" id="PF12937">
    <property type="entry name" value="F-box-like"/>
    <property type="match status" value="1"/>
</dbReference>
<keyword evidence="1" id="KW-0853">WD repeat</keyword>
<dbReference type="Gene3D" id="1.20.1280.50">
    <property type="match status" value="1"/>
</dbReference>
<evidence type="ECO:0000313" key="4">
    <source>
        <dbReference type="EMBL" id="KAK2170861.1"/>
    </source>
</evidence>
<dbReference type="Gene3D" id="2.130.10.10">
    <property type="entry name" value="YVTN repeat-like/Quinoprotein amine dehydrogenase"/>
    <property type="match status" value="2"/>
</dbReference>
<dbReference type="InterPro" id="IPR036322">
    <property type="entry name" value="WD40_repeat_dom_sf"/>
</dbReference>
<dbReference type="PANTHER" id="PTHR14381">
    <property type="entry name" value="DACTYLIN"/>
    <property type="match status" value="1"/>
</dbReference>
<dbReference type="InterPro" id="IPR015943">
    <property type="entry name" value="WD40/YVTN_repeat-like_dom_sf"/>
</dbReference>
<dbReference type="SMART" id="SM00256">
    <property type="entry name" value="FBOX"/>
    <property type="match status" value="1"/>
</dbReference>
<sequence length="431" mass="49152">MAEDKQQVTKTDRSRRRHSHRNRRRRTKNKPASALCLCWLPDDVLYRILSFCNLRDLGRLAQTCQRFACLVGADWTWIRISRRLTMVRDYTKRSKNFNKSSEATLRDQCHRALNWRTGAATVTHLVRYNVRQLPWLQLDEDNLWVSYLNTIQCFPRKDDGSVSREDQAKVLRGHRVDVRRFVSKGGLVVSGACDGSISCFNTASGTCIGRLLQCHTSDIHAVDFHRDSVIVSGSRDTTIKLWRLPDTDHMDVLLHTEPAGDRVWSVAVSPDGRCFVAGTAGLHGVCPLRLWDTHTATLTGALGRHYKYGAGVLDVQFESPDIVLSCGYDTCVRMWDLRQSYNQCVLLWEEPFDSTLYCVKSDGHNAIVTGTARHGMVRVWDKRCTESVQMYYVGRWSSPVYSLAYDTSHLYTALDRSVELLDFGVPPSVQR</sequence>
<dbReference type="PROSITE" id="PS50181">
    <property type="entry name" value="FBOX"/>
    <property type="match status" value="1"/>
</dbReference>
<dbReference type="PROSITE" id="PS50294">
    <property type="entry name" value="WD_REPEATS_REGION"/>
    <property type="match status" value="1"/>
</dbReference>
<evidence type="ECO:0000256" key="1">
    <source>
        <dbReference type="PROSITE-ProRule" id="PRU00221"/>
    </source>
</evidence>